<dbReference type="InterPro" id="IPR036638">
    <property type="entry name" value="HLH_DNA-bd_sf"/>
</dbReference>
<keyword evidence="4" id="KW-0804">Transcription</keyword>
<dbReference type="PROSITE" id="PS50888">
    <property type="entry name" value="BHLH"/>
    <property type="match status" value="1"/>
</dbReference>
<sequence length="351" mass="37912">MAIRTLLIFQIICKLITKASADMEDTGLFMEWATNKLQHEHPGAAADNDFSEATFPSLQALREASHAAEMVQELVAGVHAPNSWSSGDGVGDTAANHLPAIWSFGATSAQPGSGSNGMMEAPAARGQPDLVHGPPPTRRAGLRGLGSMSASYAQDHIIAERKRREKINQRFIELSTVIPGLKKMDKATILSDATRYVKELQEKVKDLEEASGSSGRSIETRLVLVKRPCLHAAAAADDDGSPFSPSPGTPTARKELPEIEVRFSEKSVMVRVHCENSEGVAVKVLTEMEELQLAIIHANVMLFSACTLIIAITVKVEEGFTITKEEIVDRLDSALLNQHSSCNSTEQAETC</sequence>
<dbReference type="InterPro" id="IPR011598">
    <property type="entry name" value="bHLH_dom"/>
</dbReference>
<name>A0A368SGI4_SETIT</name>
<reference evidence="9" key="1">
    <citation type="journal article" date="2012" name="Nat. Biotechnol.">
        <title>Reference genome sequence of the model plant Setaria.</title>
        <authorList>
            <person name="Bennetzen J.L."/>
            <person name="Schmutz J."/>
            <person name="Wang H."/>
            <person name="Percifield R."/>
            <person name="Hawkins J."/>
            <person name="Pontaroli A.C."/>
            <person name="Estep M."/>
            <person name="Feng L."/>
            <person name="Vaughn J.N."/>
            <person name="Grimwood J."/>
            <person name="Jenkins J."/>
            <person name="Barry K."/>
            <person name="Lindquist E."/>
            <person name="Hellsten U."/>
            <person name="Deshpande S."/>
            <person name="Wang X."/>
            <person name="Wu X."/>
            <person name="Mitros T."/>
            <person name="Triplett J."/>
            <person name="Yang X."/>
            <person name="Ye C.Y."/>
            <person name="Mauro-Herrera M."/>
            <person name="Wang L."/>
            <person name="Li P."/>
            <person name="Sharma M."/>
            <person name="Sharma R."/>
            <person name="Ronald P.C."/>
            <person name="Panaud O."/>
            <person name="Kellogg E.A."/>
            <person name="Brutnell T.P."/>
            <person name="Doust A.N."/>
            <person name="Tuskan G.A."/>
            <person name="Rokhsar D."/>
            <person name="Devos K.M."/>
        </authorList>
    </citation>
    <scope>NUCLEOTIDE SEQUENCE [LARGE SCALE GENOMIC DNA]</scope>
    <source>
        <strain evidence="9">Yugu1</strain>
    </source>
</reference>
<evidence type="ECO:0000256" key="4">
    <source>
        <dbReference type="ARBA" id="ARBA00023163"/>
    </source>
</evidence>
<dbReference type="SMART" id="SM00353">
    <property type="entry name" value="HLH"/>
    <property type="match status" value="1"/>
</dbReference>
<comment type="subcellular location">
    <subcellularLocation>
        <location evidence="1">Nucleus</location>
    </subcellularLocation>
</comment>
<gene>
    <name evidence="9" type="ORF">SETIT_9G144000v2</name>
</gene>
<dbReference type="OrthoDB" id="677685at2759"/>
<dbReference type="Pfam" id="PF22754">
    <property type="entry name" value="bHLH-TF_ACT-like_plant"/>
    <property type="match status" value="1"/>
</dbReference>
<evidence type="ECO:0000259" key="8">
    <source>
        <dbReference type="PROSITE" id="PS50888"/>
    </source>
</evidence>
<accession>A0A368SGI4</accession>
<evidence type="ECO:0000256" key="1">
    <source>
        <dbReference type="ARBA" id="ARBA00004123"/>
    </source>
</evidence>
<dbReference type="GO" id="GO:0005634">
    <property type="term" value="C:nucleus"/>
    <property type="evidence" value="ECO:0007669"/>
    <property type="project" value="UniProtKB-SubCell"/>
</dbReference>
<evidence type="ECO:0000256" key="3">
    <source>
        <dbReference type="ARBA" id="ARBA00023015"/>
    </source>
</evidence>
<keyword evidence="5" id="KW-0539">Nucleus</keyword>
<feature type="domain" description="BHLH" evidence="8">
    <location>
        <begin position="151"/>
        <end position="200"/>
    </location>
</feature>
<protein>
    <recommendedName>
        <fullName evidence="8">BHLH domain-containing protein</fullName>
    </recommendedName>
</protein>
<feature type="signal peptide" evidence="7">
    <location>
        <begin position="1"/>
        <end position="21"/>
    </location>
</feature>
<reference evidence="9" key="2">
    <citation type="submission" date="2015-07" db="EMBL/GenBank/DDBJ databases">
        <authorList>
            <person name="Noorani M."/>
        </authorList>
    </citation>
    <scope>NUCLEOTIDE SEQUENCE</scope>
    <source>
        <strain evidence="9">Yugu1</strain>
    </source>
</reference>
<evidence type="ECO:0000256" key="5">
    <source>
        <dbReference type="ARBA" id="ARBA00023242"/>
    </source>
</evidence>
<dbReference type="AlphaFoldDB" id="A0A368SGI4"/>
<feature type="chain" id="PRO_5016893201" description="BHLH domain-containing protein" evidence="7">
    <location>
        <begin position="22"/>
        <end position="351"/>
    </location>
</feature>
<evidence type="ECO:0000313" key="9">
    <source>
        <dbReference type="EMBL" id="RCV41537.1"/>
    </source>
</evidence>
<dbReference type="Pfam" id="PF00010">
    <property type="entry name" value="HLH"/>
    <property type="match status" value="1"/>
</dbReference>
<dbReference type="Gene3D" id="4.10.280.10">
    <property type="entry name" value="Helix-loop-helix DNA-binding domain"/>
    <property type="match status" value="1"/>
</dbReference>
<feature type="region of interest" description="Disordered" evidence="6">
    <location>
        <begin position="236"/>
        <end position="255"/>
    </location>
</feature>
<keyword evidence="3" id="KW-0805">Transcription regulation</keyword>
<evidence type="ECO:0000256" key="2">
    <source>
        <dbReference type="ARBA" id="ARBA00005510"/>
    </source>
</evidence>
<dbReference type="SUPFAM" id="SSF47459">
    <property type="entry name" value="HLH, helix-loop-helix DNA-binding domain"/>
    <property type="match status" value="1"/>
</dbReference>
<dbReference type="InterPro" id="IPR052610">
    <property type="entry name" value="bHLH_transcription_regulator"/>
</dbReference>
<dbReference type="PANTHER" id="PTHR45959:SF2">
    <property type="entry name" value="BHLH TRANSCRIPTION FACTOR"/>
    <property type="match status" value="1"/>
</dbReference>
<evidence type="ECO:0000256" key="7">
    <source>
        <dbReference type="SAM" id="SignalP"/>
    </source>
</evidence>
<organism evidence="9">
    <name type="scientific">Setaria italica</name>
    <name type="common">Foxtail millet</name>
    <name type="synonym">Panicum italicum</name>
    <dbReference type="NCBI Taxonomy" id="4555"/>
    <lineage>
        <taxon>Eukaryota</taxon>
        <taxon>Viridiplantae</taxon>
        <taxon>Streptophyta</taxon>
        <taxon>Embryophyta</taxon>
        <taxon>Tracheophyta</taxon>
        <taxon>Spermatophyta</taxon>
        <taxon>Magnoliopsida</taxon>
        <taxon>Liliopsida</taxon>
        <taxon>Poales</taxon>
        <taxon>Poaceae</taxon>
        <taxon>PACMAD clade</taxon>
        <taxon>Panicoideae</taxon>
        <taxon>Panicodae</taxon>
        <taxon>Paniceae</taxon>
        <taxon>Cenchrinae</taxon>
        <taxon>Setaria</taxon>
    </lineage>
</organism>
<dbReference type="InterPro" id="IPR054502">
    <property type="entry name" value="bHLH-TF_ACT-like_plant"/>
</dbReference>
<dbReference type="GO" id="GO:0046983">
    <property type="term" value="F:protein dimerization activity"/>
    <property type="evidence" value="ECO:0007669"/>
    <property type="project" value="InterPro"/>
</dbReference>
<keyword evidence="7" id="KW-0732">Signal</keyword>
<dbReference type="EMBL" id="CM003536">
    <property type="protein sequence ID" value="RCV41537.1"/>
    <property type="molecule type" value="Genomic_DNA"/>
</dbReference>
<proteinExistence type="inferred from homology"/>
<evidence type="ECO:0000256" key="6">
    <source>
        <dbReference type="SAM" id="MobiDB-lite"/>
    </source>
</evidence>
<dbReference type="PANTHER" id="PTHR45959">
    <property type="entry name" value="BHLH TRANSCRIPTION FACTOR"/>
    <property type="match status" value="1"/>
</dbReference>
<dbReference type="STRING" id="4555.A0A368SGI4"/>
<comment type="similarity">
    <text evidence="2">Belongs to the bHLH protein family.</text>
</comment>